<evidence type="ECO:0000256" key="1">
    <source>
        <dbReference type="SAM" id="MobiDB-lite"/>
    </source>
</evidence>
<feature type="region of interest" description="Disordered" evidence="1">
    <location>
        <begin position="85"/>
        <end position="105"/>
    </location>
</feature>
<comment type="caution">
    <text evidence="2">The sequence shown here is derived from an EMBL/GenBank/DDBJ whole genome shotgun (WGS) entry which is preliminary data.</text>
</comment>
<evidence type="ECO:0000313" key="2">
    <source>
        <dbReference type="EMBL" id="MBW0522034.1"/>
    </source>
</evidence>
<evidence type="ECO:0000313" key="3">
    <source>
        <dbReference type="Proteomes" id="UP000765509"/>
    </source>
</evidence>
<feature type="region of interest" description="Disordered" evidence="1">
    <location>
        <begin position="203"/>
        <end position="238"/>
    </location>
</feature>
<proteinExistence type="predicted"/>
<gene>
    <name evidence="2" type="ORF">O181_061749</name>
</gene>
<sequence length="401" mass="45589">MSSSKPRESRLGLVHDSYSESIIEYVQTQSLISPKIPLKTPIASSMNVSGLNIYVGNPMAQPSSTWSIPNIYFTPIPPNPINTQMHASEVSGSRPEISSKGNPQSKFPREFLLNPGQNPVASQEPFEQNQQQTLNIPSGSQVHVTDEKWFDGGQQKRSLENVTRSVLLEGNPELKLYQSDELYASLLLVHEEKVTGSYHPYASKARTAHSSSSRKQMMDDKHENMSPNHIETNDEPRRDNFMAHEEGTQSNSEFTQPQIPPAHSMLEKYELRQKRNQACKAHNVAKCASQKEQQRWLKAELPENVHDMRSAVHSHCLFLLKVRDKNSSSLPAAPSTEEHETEIQVAGHMGYVPKDVFNEPSTQVQSQVFQRYCKNELHKLGLKQFTWDWESLWQNPFNELM</sequence>
<dbReference type="AlphaFoldDB" id="A0A9Q3EJ12"/>
<name>A0A9Q3EJ12_9BASI</name>
<feature type="non-terminal residue" evidence="2">
    <location>
        <position position="1"/>
    </location>
</feature>
<reference evidence="2" key="1">
    <citation type="submission" date="2021-03" db="EMBL/GenBank/DDBJ databases">
        <title>Draft genome sequence of rust myrtle Austropuccinia psidii MF-1, a brazilian biotype.</title>
        <authorList>
            <person name="Quecine M.C."/>
            <person name="Pachon D.M.R."/>
            <person name="Bonatelli M.L."/>
            <person name="Correr F.H."/>
            <person name="Franceschini L.M."/>
            <person name="Leite T.F."/>
            <person name="Margarido G.R.A."/>
            <person name="Almeida C.A."/>
            <person name="Ferrarezi J.A."/>
            <person name="Labate C.A."/>
        </authorList>
    </citation>
    <scope>NUCLEOTIDE SEQUENCE</scope>
    <source>
        <strain evidence="2">MF-1</strain>
    </source>
</reference>
<protein>
    <submittedName>
        <fullName evidence="2">Uncharacterized protein</fullName>
    </submittedName>
</protein>
<dbReference type="Proteomes" id="UP000765509">
    <property type="component" value="Unassembled WGS sequence"/>
</dbReference>
<accession>A0A9Q3EJ12</accession>
<organism evidence="2 3">
    <name type="scientific">Austropuccinia psidii MF-1</name>
    <dbReference type="NCBI Taxonomy" id="1389203"/>
    <lineage>
        <taxon>Eukaryota</taxon>
        <taxon>Fungi</taxon>
        <taxon>Dikarya</taxon>
        <taxon>Basidiomycota</taxon>
        <taxon>Pucciniomycotina</taxon>
        <taxon>Pucciniomycetes</taxon>
        <taxon>Pucciniales</taxon>
        <taxon>Sphaerophragmiaceae</taxon>
        <taxon>Austropuccinia</taxon>
    </lineage>
</organism>
<dbReference type="EMBL" id="AVOT02029264">
    <property type="protein sequence ID" value="MBW0522034.1"/>
    <property type="molecule type" value="Genomic_DNA"/>
</dbReference>
<keyword evidence="3" id="KW-1185">Reference proteome</keyword>